<evidence type="ECO:0000313" key="3">
    <source>
        <dbReference type="Proteomes" id="UP000199503"/>
    </source>
</evidence>
<protein>
    <recommendedName>
        <fullName evidence="4">Integral membrane protein</fullName>
    </recommendedName>
</protein>
<proteinExistence type="predicted"/>
<keyword evidence="3" id="KW-1185">Reference proteome</keyword>
<evidence type="ECO:0008006" key="4">
    <source>
        <dbReference type="Google" id="ProtNLM"/>
    </source>
</evidence>
<sequence>MAGVDVEAAKRPSRTYGLLRAVSGVLAVGLVLLALGNIGVQFYANSRDLPGPGTLSVVAHVVAALLVVAAQIVADRYADWKAPVASVVVLVVTGVTLWTFWWA</sequence>
<evidence type="ECO:0000256" key="1">
    <source>
        <dbReference type="SAM" id="Phobius"/>
    </source>
</evidence>
<dbReference type="AlphaFoldDB" id="A0A1H9CN90"/>
<keyword evidence="1" id="KW-0812">Transmembrane</keyword>
<feature type="transmembrane region" description="Helical" evidence="1">
    <location>
        <begin position="80"/>
        <end position="101"/>
    </location>
</feature>
<dbReference type="EMBL" id="FOFV01000001">
    <property type="protein sequence ID" value="SEQ02078.1"/>
    <property type="molecule type" value="Genomic_DNA"/>
</dbReference>
<keyword evidence="1" id="KW-0472">Membrane</keyword>
<accession>A0A1H9CN90</accession>
<feature type="transmembrane region" description="Helical" evidence="1">
    <location>
        <begin position="21"/>
        <end position="43"/>
    </location>
</feature>
<keyword evidence="1" id="KW-1133">Transmembrane helix</keyword>
<reference evidence="3" key="1">
    <citation type="submission" date="2016-10" db="EMBL/GenBank/DDBJ databases">
        <authorList>
            <person name="Varghese N."/>
            <person name="Submissions S."/>
        </authorList>
    </citation>
    <scope>NUCLEOTIDE SEQUENCE [LARGE SCALE GENOMIC DNA]</scope>
    <source>
        <strain evidence="3">DSM 44437</strain>
    </source>
</reference>
<gene>
    <name evidence="2" type="ORF">SAMN04488000_101985</name>
</gene>
<organism evidence="2 3">
    <name type="scientific">Lentzea albida</name>
    <dbReference type="NCBI Taxonomy" id="65499"/>
    <lineage>
        <taxon>Bacteria</taxon>
        <taxon>Bacillati</taxon>
        <taxon>Actinomycetota</taxon>
        <taxon>Actinomycetes</taxon>
        <taxon>Pseudonocardiales</taxon>
        <taxon>Pseudonocardiaceae</taxon>
        <taxon>Lentzea</taxon>
    </lineage>
</organism>
<name>A0A1H9CN90_9PSEU</name>
<dbReference type="Proteomes" id="UP000199503">
    <property type="component" value="Unassembled WGS sequence"/>
</dbReference>
<feature type="transmembrane region" description="Helical" evidence="1">
    <location>
        <begin position="55"/>
        <end position="73"/>
    </location>
</feature>
<evidence type="ECO:0000313" key="2">
    <source>
        <dbReference type="EMBL" id="SEQ02078.1"/>
    </source>
</evidence>